<feature type="compositionally biased region" description="Basic and acidic residues" evidence="5">
    <location>
        <begin position="623"/>
        <end position="637"/>
    </location>
</feature>
<feature type="region of interest" description="Disordered" evidence="5">
    <location>
        <begin position="655"/>
        <end position="730"/>
    </location>
</feature>
<dbReference type="Proteomes" id="UP001166286">
    <property type="component" value="Unassembled WGS sequence"/>
</dbReference>
<accession>A0AA39QZG7</accession>
<feature type="region of interest" description="Disordered" evidence="5">
    <location>
        <begin position="80"/>
        <end position="158"/>
    </location>
</feature>
<evidence type="ECO:0000313" key="8">
    <source>
        <dbReference type="EMBL" id="KAK0512122.1"/>
    </source>
</evidence>
<comment type="similarity">
    <text evidence="2">Belongs to the ESF1 family.</text>
</comment>
<feature type="region of interest" description="Disordered" evidence="5">
    <location>
        <begin position="1"/>
        <end position="43"/>
    </location>
</feature>
<dbReference type="InterPro" id="IPR056750">
    <property type="entry name" value="RRM_ESF1"/>
</dbReference>
<keyword evidence="4" id="KW-0539">Nucleus</keyword>
<feature type="compositionally biased region" description="Acidic residues" evidence="5">
    <location>
        <begin position="90"/>
        <end position="108"/>
    </location>
</feature>
<evidence type="ECO:0000256" key="5">
    <source>
        <dbReference type="SAM" id="MobiDB-lite"/>
    </source>
</evidence>
<evidence type="ECO:0000256" key="4">
    <source>
        <dbReference type="ARBA" id="ARBA00023242"/>
    </source>
</evidence>
<evidence type="ECO:0000256" key="1">
    <source>
        <dbReference type="ARBA" id="ARBA00004604"/>
    </source>
</evidence>
<feature type="region of interest" description="Disordered" evidence="5">
    <location>
        <begin position="612"/>
        <end position="637"/>
    </location>
</feature>
<dbReference type="Pfam" id="PF25121">
    <property type="entry name" value="RRM_ESF1"/>
    <property type="match status" value="1"/>
</dbReference>
<evidence type="ECO:0000256" key="2">
    <source>
        <dbReference type="ARBA" id="ARBA00009087"/>
    </source>
</evidence>
<feature type="region of interest" description="Disordered" evidence="5">
    <location>
        <begin position="202"/>
        <end position="229"/>
    </location>
</feature>
<dbReference type="PANTHER" id="PTHR12202:SF0">
    <property type="entry name" value="ESF1 HOMOLOG"/>
    <property type="match status" value="1"/>
</dbReference>
<dbReference type="InterPro" id="IPR012580">
    <property type="entry name" value="NUC153"/>
</dbReference>
<protein>
    <recommendedName>
        <fullName evidence="10">NUC153 domain-containing protein</fullName>
    </recommendedName>
</protein>
<dbReference type="InterPro" id="IPR039754">
    <property type="entry name" value="Esf1"/>
</dbReference>
<feature type="compositionally biased region" description="Acidic residues" evidence="5">
    <location>
        <begin position="127"/>
        <end position="150"/>
    </location>
</feature>
<proteinExistence type="inferred from homology"/>
<evidence type="ECO:0000259" key="7">
    <source>
        <dbReference type="Pfam" id="PF25121"/>
    </source>
</evidence>
<evidence type="ECO:0008006" key="10">
    <source>
        <dbReference type="Google" id="ProtNLM"/>
    </source>
</evidence>
<gene>
    <name evidence="8" type="ORF">JMJ35_005250</name>
</gene>
<feature type="compositionally biased region" description="Basic and acidic residues" evidence="5">
    <location>
        <begin position="668"/>
        <end position="681"/>
    </location>
</feature>
<dbReference type="AlphaFoldDB" id="A0AA39QZG7"/>
<keyword evidence="9" id="KW-1185">Reference proteome</keyword>
<feature type="compositionally biased region" description="Basic and acidic residues" evidence="5">
    <location>
        <begin position="202"/>
        <end position="215"/>
    </location>
</feature>
<feature type="region of interest" description="Disordered" evidence="5">
    <location>
        <begin position="404"/>
        <end position="579"/>
    </location>
</feature>
<feature type="compositionally biased region" description="Basic and acidic residues" evidence="5">
    <location>
        <begin position="80"/>
        <end position="89"/>
    </location>
</feature>
<feature type="compositionally biased region" description="Polar residues" evidence="5">
    <location>
        <begin position="463"/>
        <end position="474"/>
    </location>
</feature>
<comment type="caution">
    <text evidence="8">The sequence shown here is derived from an EMBL/GenBank/DDBJ whole genome shotgun (WGS) entry which is preliminary data.</text>
</comment>
<feature type="domain" description="ESF1 RRM" evidence="7">
    <location>
        <begin position="160"/>
        <end position="329"/>
    </location>
</feature>
<comment type="subcellular location">
    <subcellularLocation>
        <location evidence="1">Nucleus</location>
        <location evidence="1">Nucleolus</location>
    </subcellularLocation>
</comment>
<dbReference type="GO" id="GO:0005730">
    <property type="term" value="C:nucleolus"/>
    <property type="evidence" value="ECO:0007669"/>
    <property type="project" value="UniProtKB-SubCell"/>
</dbReference>
<dbReference type="GO" id="GO:0006364">
    <property type="term" value="P:rRNA processing"/>
    <property type="evidence" value="ECO:0007669"/>
    <property type="project" value="InterPro"/>
</dbReference>
<reference evidence="8" key="1">
    <citation type="submission" date="2023-03" db="EMBL/GenBank/DDBJ databases">
        <title>Complete genome of Cladonia borealis.</title>
        <authorList>
            <person name="Park H."/>
        </authorList>
    </citation>
    <scope>NUCLEOTIDE SEQUENCE</scope>
    <source>
        <strain evidence="8">ANT050790</strain>
    </source>
</reference>
<feature type="compositionally biased region" description="Basic and acidic residues" evidence="5">
    <location>
        <begin position="486"/>
        <end position="500"/>
    </location>
</feature>
<evidence type="ECO:0000313" key="9">
    <source>
        <dbReference type="Proteomes" id="UP001166286"/>
    </source>
</evidence>
<feature type="domain" description="NUC153" evidence="6">
    <location>
        <begin position="646"/>
        <end position="674"/>
    </location>
</feature>
<feature type="compositionally biased region" description="Basic and acidic residues" evidence="5">
    <location>
        <begin position="417"/>
        <end position="435"/>
    </location>
</feature>
<feature type="compositionally biased region" description="Basic and acidic residues" evidence="5">
    <location>
        <begin position="442"/>
        <end position="454"/>
    </location>
</feature>
<name>A0AA39QZG7_9LECA</name>
<sequence length="730" mass="82875">MPKHMKQKAPKGSGASAGDSISDPRFANIQTDPRFRLPSKKNTHVQIDKRFAHMLRDENFSSKAKVDRYGRKLPKDAGRKELEKYYRIADEDEGESGDEVDEDEEVERELERVNAEDEESLSSSDDSSSEEDLEEEEEEVFGLLNEEEGPDGIPKGEVSSRIAVVNLDWDNIRAADLMAVFSSFVPSSGRIHKISIYPSEFGQERMEREEMEGPPKEIFGQNSTGPLEQDISDLTEEDEEDDADEDEKIKKSIVKQDPGQEFNSAKLRRYQLERLRYYYAVLECSSNSTAQAIYDAVDGTEYLTTANCFDLRYIPDDVDFSEDRARDDCERIPDGYRPNEFVTDALQHSKVRLTWDADDGSRKEAQKRAFSGSRTDIDENDLKAYLGSDSSDDEQEPEPIVVDATIETPDGTSGLQKIEEDPAPKLSKKEAERQRMRALLGLKDDNVKSNKSKESAPVGDMQITFSSGLSSGPNKGSVFENEPEREETTVEKYVRKEKERKARRKEKMKESRNAGESIEDMENHRPATEENEAAEDQDRGFSDPFFTAPTHEKAASTAQRKAEKKLKREQRAADEAAAAAKRAELELLMVDDKNGSKEMQHFDINEIAKAEKALSKKKKSKKKLTEREKDALAAKERDQFKIDVEDERFRDVFERPEFAIDPSHPKYKGTEGMKELLEEGRRKRKVDASGGEDEDADNRSRKKKSRKDGSEVAGDNVEQLVARVKSKMKK</sequence>
<dbReference type="PANTHER" id="PTHR12202">
    <property type="entry name" value="ESF1 HOMOLOG"/>
    <property type="match status" value="1"/>
</dbReference>
<dbReference type="Pfam" id="PF08159">
    <property type="entry name" value="NUC153"/>
    <property type="match status" value="1"/>
</dbReference>
<feature type="compositionally biased region" description="Low complexity" evidence="5">
    <location>
        <begin position="12"/>
        <end position="23"/>
    </location>
</feature>
<evidence type="ECO:0000256" key="3">
    <source>
        <dbReference type="ARBA" id="ARBA00023054"/>
    </source>
</evidence>
<evidence type="ECO:0000259" key="6">
    <source>
        <dbReference type="Pfam" id="PF08159"/>
    </source>
</evidence>
<keyword evidence="3" id="KW-0175">Coiled coil</keyword>
<organism evidence="8 9">
    <name type="scientific">Cladonia borealis</name>
    <dbReference type="NCBI Taxonomy" id="184061"/>
    <lineage>
        <taxon>Eukaryota</taxon>
        <taxon>Fungi</taxon>
        <taxon>Dikarya</taxon>
        <taxon>Ascomycota</taxon>
        <taxon>Pezizomycotina</taxon>
        <taxon>Lecanoromycetes</taxon>
        <taxon>OSLEUM clade</taxon>
        <taxon>Lecanoromycetidae</taxon>
        <taxon>Lecanorales</taxon>
        <taxon>Lecanorineae</taxon>
        <taxon>Cladoniaceae</taxon>
        <taxon>Cladonia</taxon>
    </lineage>
</organism>
<dbReference type="EMBL" id="JAFEKC020000011">
    <property type="protein sequence ID" value="KAK0512122.1"/>
    <property type="molecule type" value="Genomic_DNA"/>
</dbReference>
<dbReference type="GO" id="GO:0003723">
    <property type="term" value="F:RNA binding"/>
    <property type="evidence" value="ECO:0007669"/>
    <property type="project" value="TreeGrafter"/>
</dbReference>